<dbReference type="Gene3D" id="1.10.10.10">
    <property type="entry name" value="Winged helix-like DNA-binding domain superfamily/Winged helix DNA-binding domain"/>
    <property type="match status" value="1"/>
</dbReference>
<dbReference type="Pfam" id="PF14277">
    <property type="entry name" value="DUF4364"/>
    <property type="match status" value="1"/>
</dbReference>
<comment type="caution">
    <text evidence="1">The sequence shown here is derived from an EMBL/GenBank/DDBJ whole genome shotgun (WGS) entry which is preliminary data.</text>
</comment>
<keyword evidence="2" id="KW-1185">Reference proteome</keyword>
<dbReference type="InterPro" id="IPR025374">
    <property type="entry name" value="DUF4364"/>
</dbReference>
<dbReference type="OrthoDB" id="9783597at2"/>
<dbReference type="EMBL" id="LTDM01000027">
    <property type="protein sequence ID" value="OLS02448.1"/>
    <property type="molecule type" value="Genomic_DNA"/>
</dbReference>
<reference evidence="1 2" key="1">
    <citation type="submission" date="2016-02" db="EMBL/GenBank/DDBJ databases">
        <title>Genome sequence of Tissierella creatinophila DSM 6911.</title>
        <authorList>
            <person name="Poehlein A."/>
            <person name="Daniel R."/>
        </authorList>
    </citation>
    <scope>NUCLEOTIDE SEQUENCE [LARGE SCALE GENOMIC DNA]</scope>
    <source>
        <strain evidence="1 2">DSM 6911</strain>
    </source>
</reference>
<protein>
    <recommendedName>
        <fullName evidence="3">DUF4364 domain-containing protein</fullName>
    </recommendedName>
</protein>
<dbReference type="AlphaFoldDB" id="A0A1U7M5I1"/>
<evidence type="ECO:0000313" key="2">
    <source>
        <dbReference type="Proteomes" id="UP000186112"/>
    </source>
</evidence>
<evidence type="ECO:0008006" key="3">
    <source>
        <dbReference type="Google" id="ProtNLM"/>
    </source>
</evidence>
<accession>A0A1U7M5I1</accession>
<sequence length="174" mass="20891">MFADNTEELAQNKLILLYIIENSPHFFDKNELSEYILEKDYLNFFLIKQYLSELLEGKLIELVEEDEREKYSILEKGTLALQYFASKIPQKIRDELKEDFEAFSYIKKRDTQVLCDFFLKENKEYMVNLKLVENEDSLFSIYVSVPSSKEAEKICEKWKQNTQEIYKNIIEMFI</sequence>
<organism evidence="1 2">
    <name type="scientific">Tissierella creatinophila DSM 6911</name>
    <dbReference type="NCBI Taxonomy" id="1123403"/>
    <lineage>
        <taxon>Bacteria</taxon>
        <taxon>Bacillati</taxon>
        <taxon>Bacillota</taxon>
        <taxon>Tissierellia</taxon>
        <taxon>Tissierellales</taxon>
        <taxon>Tissierellaceae</taxon>
        <taxon>Tissierella</taxon>
    </lineage>
</organism>
<dbReference type="Proteomes" id="UP000186112">
    <property type="component" value="Unassembled WGS sequence"/>
</dbReference>
<name>A0A1U7M5I1_TISCR</name>
<evidence type="ECO:0000313" key="1">
    <source>
        <dbReference type="EMBL" id="OLS02448.1"/>
    </source>
</evidence>
<gene>
    <name evidence="1" type="ORF">TICRE_15660</name>
</gene>
<dbReference type="InterPro" id="IPR036388">
    <property type="entry name" value="WH-like_DNA-bd_sf"/>
</dbReference>
<dbReference type="RefSeq" id="WP_075726826.1">
    <property type="nucleotide sequence ID" value="NZ_LTDM01000027.1"/>
</dbReference>
<proteinExistence type="predicted"/>